<dbReference type="InterPro" id="IPR008775">
    <property type="entry name" value="Phytyl_CoA_dOase-like"/>
</dbReference>
<keyword evidence="2" id="KW-0479">Metal-binding</keyword>
<accession>A0ABQ9IUJ9</accession>
<organism evidence="5 6">
    <name type="scientific">Molorchus minor</name>
    <dbReference type="NCBI Taxonomy" id="1323400"/>
    <lineage>
        <taxon>Eukaryota</taxon>
        <taxon>Metazoa</taxon>
        <taxon>Ecdysozoa</taxon>
        <taxon>Arthropoda</taxon>
        <taxon>Hexapoda</taxon>
        <taxon>Insecta</taxon>
        <taxon>Pterygota</taxon>
        <taxon>Neoptera</taxon>
        <taxon>Endopterygota</taxon>
        <taxon>Coleoptera</taxon>
        <taxon>Polyphaga</taxon>
        <taxon>Cucujiformia</taxon>
        <taxon>Chrysomeloidea</taxon>
        <taxon>Cerambycidae</taxon>
        <taxon>Lamiinae</taxon>
        <taxon>Monochamini</taxon>
        <taxon>Molorchus</taxon>
    </lineage>
</organism>
<evidence type="ECO:0000313" key="6">
    <source>
        <dbReference type="Proteomes" id="UP001162164"/>
    </source>
</evidence>
<reference evidence="5" key="1">
    <citation type="journal article" date="2023" name="Insect Mol. Biol.">
        <title>Genome sequencing provides insights into the evolution of gene families encoding plant cell wall-degrading enzymes in longhorned beetles.</title>
        <authorList>
            <person name="Shin N.R."/>
            <person name="Okamura Y."/>
            <person name="Kirsch R."/>
            <person name="Pauchet Y."/>
        </authorList>
    </citation>
    <scope>NUCLEOTIDE SEQUENCE</scope>
    <source>
        <strain evidence="5">MMC_N1</strain>
    </source>
</reference>
<dbReference type="PANTHER" id="PTHR20883">
    <property type="entry name" value="PHYTANOYL-COA DIOXYGENASE DOMAIN CONTAINING 1"/>
    <property type="match status" value="1"/>
</dbReference>
<comment type="cofactor">
    <cofactor evidence="1">
        <name>Fe cation</name>
        <dbReference type="ChEBI" id="CHEBI:24875"/>
    </cofactor>
</comment>
<evidence type="ECO:0000256" key="1">
    <source>
        <dbReference type="ARBA" id="ARBA00001962"/>
    </source>
</evidence>
<dbReference type="Pfam" id="PF05721">
    <property type="entry name" value="PhyH"/>
    <property type="match status" value="1"/>
</dbReference>
<proteinExistence type="inferred from homology"/>
<dbReference type="Gene3D" id="2.60.120.620">
    <property type="entry name" value="q2cbj1_9rhob like domain"/>
    <property type="match status" value="1"/>
</dbReference>
<evidence type="ECO:0000256" key="4">
    <source>
        <dbReference type="ARBA" id="ARBA00038356"/>
    </source>
</evidence>
<keyword evidence="3" id="KW-0408">Iron</keyword>
<dbReference type="EMBL" id="JAPWTJ010002579">
    <property type="protein sequence ID" value="KAJ8965601.1"/>
    <property type="molecule type" value="Genomic_DNA"/>
</dbReference>
<dbReference type="PANTHER" id="PTHR20883:SF15">
    <property type="entry name" value="PHYTANOYL-COA DIOXYGENASE DOMAIN-CONTAINING PROTEIN 1"/>
    <property type="match status" value="1"/>
</dbReference>
<dbReference type="SUPFAM" id="SSF51197">
    <property type="entry name" value="Clavaminate synthase-like"/>
    <property type="match status" value="1"/>
</dbReference>
<evidence type="ECO:0000256" key="3">
    <source>
        <dbReference type="ARBA" id="ARBA00023004"/>
    </source>
</evidence>
<gene>
    <name evidence="5" type="ORF">NQ317_004360</name>
</gene>
<name>A0ABQ9IUJ9_9CUCU</name>
<protein>
    <recommendedName>
        <fullName evidence="7">Phytanoyl-CoA dioxygenase</fullName>
    </recommendedName>
</protein>
<keyword evidence="6" id="KW-1185">Reference proteome</keyword>
<comment type="similarity">
    <text evidence="4">Belongs to the PhyH family. PHYHD1 subfamily.</text>
</comment>
<comment type="caution">
    <text evidence="5">The sequence shown here is derived from an EMBL/GenBank/DDBJ whole genome shotgun (WGS) entry which is preliminary data.</text>
</comment>
<sequence length="285" mass="32608">MFDDIRRKFETDGYVVIEGFLSADEVAKLKKEAETLVNDMPDESNRVVFSTTDAESKQSKNKYFLDSADKISYFFEDGAIGPNGNLLVEPHISLNKIGHALHVLNPVFRKFTLDERVKETAYQLGYENPVIPQSMYIFKNPGLGSEVIAHQDATYLYTEPMNLAGIWIAIDDATIENGCLWFARGSHKSGVHRRYIRNPDKNSEELLVYTSSPPYYQKSNFAPCPVSKGTCVLIHGQVVHFSEPNRSKQSRHAYTFHIYDQKNTKYFENNWLQPGEKPFVSLYEN</sequence>
<evidence type="ECO:0000256" key="2">
    <source>
        <dbReference type="ARBA" id="ARBA00022723"/>
    </source>
</evidence>
<evidence type="ECO:0000313" key="5">
    <source>
        <dbReference type="EMBL" id="KAJ8965601.1"/>
    </source>
</evidence>
<evidence type="ECO:0008006" key="7">
    <source>
        <dbReference type="Google" id="ProtNLM"/>
    </source>
</evidence>
<dbReference type="Proteomes" id="UP001162164">
    <property type="component" value="Unassembled WGS sequence"/>
</dbReference>